<comment type="caution">
    <text evidence="11">The sequence shown here is derived from an EMBL/GenBank/DDBJ whole genome shotgun (WGS) entry which is preliminary data.</text>
</comment>
<dbReference type="FunFam" id="2.40.110.10:FF:000002">
    <property type="entry name" value="Acyl-CoA dehydrogenase fadE12"/>
    <property type="match status" value="1"/>
</dbReference>
<dbReference type="InParanoid" id="A0A4R2PQE6"/>
<organism evidence="11 12">
    <name type="scientific">Rhodothalassium salexigens DSM 2132</name>
    <dbReference type="NCBI Taxonomy" id="1188247"/>
    <lineage>
        <taxon>Bacteria</taxon>
        <taxon>Pseudomonadati</taxon>
        <taxon>Pseudomonadota</taxon>
        <taxon>Alphaproteobacteria</taxon>
        <taxon>Rhodothalassiales</taxon>
        <taxon>Rhodothalassiaceae</taxon>
        <taxon>Rhodothalassium</taxon>
    </lineage>
</organism>
<comment type="cofactor">
    <cofactor evidence="1 7">
        <name>FAD</name>
        <dbReference type="ChEBI" id="CHEBI:57692"/>
    </cofactor>
</comment>
<evidence type="ECO:0000313" key="11">
    <source>
        <dbReference type="EMBL" id="TCP36431.1"/>
    </source>
</evidence>
<evidence type="ECO:0000256" key="2">
    <source>
        <dbReference type="ARBA" id="ARBA00009347"/>
    </source>
</evidence>
<dbReference type="Gene3D" id="1.20.140.10">
    <property type="entry name" value="Butyryl-CoA Dehydrogenase, subunit A, domain 3"/>
    <property type="match status" value="1"/>
</dbReference>
<dbReference type="SUPFAM" id="SSF56645">
    <property type="entry name" value="Acyl-CoA dehydrogenase NM domain-like"/>
    <property type="match status" value="1"/>
</dbReference>
<keyword evidence="12" id="KW-1185">Reference proteome</keyword>
<dbReference type="AlphaFoldDB" id="A0A4R2PQE6"/>
<sequence>MDFNYSDRAHRYLDRLRGFMAEHVYPREADVAAEVATGERWAPVSIIEEIKARAKAEGLWNLFLPDSEDGAGLSNLDYAPLAEEMGRVLWASECFNCSAPDTGNMEVLARYGSAGQKQRWLKPLLAGEIRSAFAMTEPDVASSDARNIESSIRRDGDTYVINGRKWWTSGAGDPRCKVMIFMGKSDPDNDDVYRQQSMILVPTDAPGVTIGRMLPVFGYDDAPHGHGEVIFDNVRVPADHMILGEGRGFEIAQGRLGPGRIHHCMRLIGLAERGLERMCRRLSERVAFGKPVAAQGVWQERIAEARILIDQARFLTLNAAYKMDTVGNKAARKEIGMIKVAAPTMACKVLDWAIQAHGGGGVSDDFGTAYAYAQARTLRLADGPDEVHRYQIARLELAEQVGRNG</sequence>
<dbReference type="Gene3D" id="1.10.540.10">
    <property type="entry name" value="Acyl-CoA dehydrogenase/oxidase, N-terminal domain"/>
    <property type="match status" value="1"/>
</dbReference>
<evidence type="ECO:0000256" key="7">
    <source>
        <dbReference type="RuleBase" id="RU362125"/>
    </source>
</evidence>
<evidence type="ECO:0000256" key="1">
    <source>
        <dbReference type="ARBA" id="ARBA00001974"/>
    </source>
</evidence>
<dbReference type="InterPro" id="IPR050741">
    <property type="entry name" value="Acyl-CoA_dehydrogenase"/>
</dbReference>
<dbReference type="InterPro" id="IPR006091">
    <property type="entry name" value="Acyl-CoA_Oxase/DH_mid-dom"/>
</dbReference>
<dbReference type="OrthoDB" id="9780544at2"/>
<dbReference type="GO" id="GO:0050660">
    <property type="term" value="F:flavin adenine dinucleotide binding"/>
    <property type="evidence" value="ECO:0007669"/>
    <property type="project" value="InterPro"/>
</dbReference>
<evidence type="ECO:0000259" key="8">
    <source>
        <dbReference type="Pfam" id="PF00441"/>
    </source>
</evidence>
<dbReference type="Proteomes" id="UP000295399">
    <property type="component" value="Unassembled WGS sequence"/>
</dbReference>
<comment type="subunit">
    <text evidence="3">Homodimer.</text>
</comment>
<gene>
    <name evidence="11" type="ORF">EV659_103322</name>
</gene>
<dbReference type="InterPro" id="IPR013786">
    <property type="entry name" value="AcylCoA_DH/ox_N"/>
</dbReference>
<dbReference type="GO" id="GO:0033539">
    <property type="term" value="P:fatty acid beta-oxidation using acyl-CoA dehydrogenase"/>
    <property type="evidence" value="ECO:0007669"/>
    <property type="project" value="TreeGrafter"/>
</dbReference>
<dbReference type="InterPro" id="IPR009100">
    <property type="entry name" value="AcylCoA_DH/oxidase_NM_dom_sf"/>
</dbReference>
<dbReference type="InterPro" id="IPR046373">
    <property type="entry name" value="Acyl-CoA_Oxase/DH_mid-dom_sf"/>
</dbReference>
<accession>A0A4R2PQE6</accession>
<evidence type="ECO:0000313" key="12">
    <source>
        <dbReference type="Proteomes" id="UP000295399"/>
    </source>
</evidence>
<evidence type="ECO:0000259" key="9">
    <source>
        <dbReference type="Pfam" id="PF02770"/>
    </source>
</evidence>
<dbReference type="Pfam" id="PF02770">
    <property type="entry name" value="Acyl-CoA_dh_M"/>
    <property type="match status" value="1"/>
</dbReference>
<dbReference type="GO" id="GO:0005737">
    <property type="term" value="C:cytoplasm"/>
    <property type="evidence" value="ECO:0007669"/>
    <property type="project" value="TreeGrafter"/>
</dbReference>
<evidence type="ECO:0000259" key="10">
    <source>
        <dbReference type="Pfam" id="PF02771"/>
    </source>
</evidence>
<keyword evidence="6 7" id="KW-0560">Oxidoreductase</keyword>
<dbReference type="InterPro" id="IPR036250">
    <property type="entry name" value="AcylCo_DH-like_C"/>
</dbReference>
<feature type="domain" description="Acyl-CoA dehydrogenase/oxidase N-terminal" evidence="10">
    <location>
        <begin position="11"/>
        <end position="128"/>
    </location>
</feature>
<reference evidence="11 12" key="1">
    <citation type="submission" date="2019-03" db="EMBL/GenBank/DDBJ databases">
        <title>Genomic Encyclopedia of Type Strains, Phase IV (KMG-IV): sequencing the most valuable type-strain genomes for metagenomic binning, comparative biology and taxonomic classification.</title>
        <authorList>
            <person name="Goeker M."/>
        </authorList>
    </citation>
    <scope>NUCLEOTIDE SEQUENCE [LARGE SCALE GENOMIC DNA]</scope>
    <source>
        <strain evidence="11 12">DSM 2132</strain>
    </source>
</reference>
<keyword evidence="4 7" id="KW-0285">Flavoprotein</keyword>
<dbReference type="InterPro" id="IPR009075">
    <property type="entry name" value="AcylCo_DH/oxidase_C"/>
</dbReference>
<evidence type="ECO:0000256" key="4">
    <source>
        <dbReference type="ARBA" id="ARBA00022630"/>
    </source>
</evidence>
<dbReference type="RefSeq" id="WP_132707966.1">
    <property type="nucleotide sequence ID" value="NZ_JACIGF010000003.1"/>
</dbReference>
<keyword evidence="5 7" id="KW-0274">FAD</keyword>
<dbReference type="Pfam" id="PF00441">
    <property type="entry name" value="Acyl-CoA_dh_1"/>
    <property type="match status" value="1"/>
</dbReference>
<name>A0A4R2PQE6_RHOSA</name>
<dbReference type="Pfam" id="PF02771">
    <property type="entry name" value="Acyl-CoA_dh_N"/>
    <property type="match status" value="1"/>
</dbReference>
<dbReference type="GO" id="GO:0003995">
    <property type="term" value="F:acyl-CoA dehydrogenase activity"/>
    <property type="evidence" value="ECO:0007669"/>
    <property type="project" value="TreeGrafter"/>
</dbReference>
<dbReference type="PANTHER" id="PTHR48083:SF13">
    <property type="entry name" value="ACYL-COA DEHYDROGENASE FAMILY MEMBER 11"/>
    <property type="match status" value="1"/>
</dbReference>
<evidence type="ECO:0000256" key="5">
    <source>
        <dbReference type="ARBA" id="ARBA00022827"/>
    </source>
</evidence>
<evidence type="ECO:0000256" key="6">
    <source>
        <dbReference type="ARBA" id="ARBA00023002"/>
    </source>
</evidence>
<proteinExistence type="inferred from homology"/>
<dbReference type="EMBL" id="SLXO01000003">
    <property type="protein sequence ID" value="TCP36431.1"/>
    <property type="molecule type" value="Genomic_DNA"/>
</dbReference>
<dbReference type="PANTHER" id="PTHR48083">
    <property type="entry name" value="MEDIUM-CHAIN SPECIFIC ACYL-COA DEHYDROGENASE, MITOCHONDRIAL-RELATED"/>
    <property type="match status" value="1"/>
</dbReference>
<protein>
    <submittedName>
        <fullName evidence="11">Acyl-CoA dehydrogenase</fullName>
    </submittedName>
</protein>
<dbReference type="Gene3D" id="2.40.110.10">
    <property type="entry name" value="Butyryl-CoA Dehydrogenase, subunit A, domain 2"/>
    <property type="match status" value="1"/>
</dbReference>
<feature type="domain" description="Acyl-CoA oxidase/dehydrogenase middle" evidence="9">
    <location>
        <begin position="132"/>
        <end position="234"/>
    </location>
</feature>
<comment type="similarity">
    <text evidence="2 7">Belongs to the acyl-CoA dehydrogenase family.</text>
</comment>
<dbReference type="SUPFAM" id="SSF47203">
    <property type="entry name" value="Acyl-CoA dehydrogenase C-terminal domain-like"/>
    <property type="match status" value="1"/>
</dbReference>
<feature type="domain" description="Acyl-CoA dehydrogenase/oxidase C-terminal" evidence="8">
    <location>
        <begin position="246"/>
        <end position="394"/>
    </location>
</feature>
<dbReference type="InterPro" id="IPR037069">
    <property type="entry name" value="AcylCoA_DH/ox_N_sf"/>
</dbReference>
<evidence type="ECO:0000256" key="3">
    <source>
        <dbReference type="ARBA" id="ARBA00011738"/>
    </source>
</evidence>